<dbReference type="KEGG" id="kab:B7C62_31575"/>
<sequence>MGRHHAHRRRPAAAPPGQRRQAQLGPDAPHPPRRLHRHAARPGGQVTTGAAPAAERVVLDCTLRDGGYYTNWEFDTALVRDYLALCPRLGVNVVELGYVRFHEGNWGPYGDLPGALTQELAGALPDGHGLRFAVMVDAADFAGLPPGKVGQLLADKLVDSAIPVDLVRVAVRYNRVAGCVEAVQSLREAGFGVCLNLMQIDLASEEETDACVGAAQRMGPLEALYLADSLGSLRPARTARLVRRLATGVGAPVGIHAHENQGFALHNTLVAQAEGATWLDGTVHGMGRGAGNTRTEELLAALGAEADTLQPLQELIVRHFLPLMERYRWGAGGLYGLAGLHHVHPTYVQRLEESLGQDQEAKIRAMDFLAKVPSASFTAALLESAEDHARG</sequence>
<dbReference type="GO" id="GO:0003824">
    <property type="term" value="F:catalytic activity"/>
    <property type="evidence" value="ECO:0007669"/>
    <property type="project" value="UniProtKB-ARBA"/>
</dbReference>
<dbReference type="PANTHER" id="PTHR10277:SF9">
    <property type="entry name" value="2-ISOPROPYLMALATE SYNTHASE 1, CHLOROPLASTIC-RELATED"/>
    <property type="match status" value="1"/>
</dbReference>
<dbReference type="PROSITE" id="PS50991">
    <property type="entry name" value="PYR_CT"/>
    <property type="match status" value="1"/>
</dbReference>
<accession>A0ABC8C305</accession>
<dbReference type="Pfam" id="PF00682">
    <property type="entry name" value="HMGL-like"/>
    <property type="match status" value="1"/>
</dbReference>
<organism evidence="4 5">
    <name type="scientific">Kitasatospora albolonga</name>
    <dbReference type="NCBI Taxonomy" id="68173"/>
    <lineage>
        <taxon>Bacteria</taxon>
        <taxon>Bacillati</taxon>
        <taxon>Actinomycetota</taxon>
        <taxon>Actinomycetes</taxon>
        <taxon>Kitasatosporales</taxon>
        <taxon>Streptomycetaceae</taxon>
        <taxon>Kitasatospora</taxon>
    </lineage>
</organism>
<evidence type="ECO:0000256" key="2">
    <source>
        <dbReference type="SAM" id="MobiDB-lite"/>
    </source>
</evidence>
<gene>
    <name evidence="4" type="ORF">B7C62_31575</name>
</gene>
<protein>
    <recommendedName>
        <fullName evidence="3">Pyruvate carboxyltransferase domain-containing protein</fullName>
    </recommendedName>
</protein>
<evidence type="ECO:0000313" key="5">
    <source>
        <dbReference type="Proteomes" id="UP000192251"/>
    </source>
</evidence>
<keyword evidence="1" id="KW-0464">Manganese</keyword>
<dbReference type="InterPro" id="IPR013785">
    <property type="entry name" value="Aldolase_TIM"/>
</dbReference>
<feature type="compositionally biased region" description="Basic residues" evidence="2">
    <location>
        <begin position="31"/>
        <end position="40"/>
    </location>
</feature>
<proteinExistence type="predicted"/>
<name>A0ABC8C305_9ACTN</name>
<dbReference type="AlphaFoldDB" id="A0ABC8C305"/>
<dbReference type="Gene3D" id="3.20.20.70">
    <property type="entry name" value="Aldolase class I"/>
    <property type="match status" value="1"/>
</dbReference>
<feature type="region of interest" description="Disordered" evidence="2">
    <location>
        <begin position="1"/>
        <end position="51"/>
    </location>
</feature>
<dbReference type="SUPFAM" id="SSF51569">
    <property type="entry name" value="Aldolase"/>
    <property type="match status" value="1"/>
</dbReference>
<feature type="domain" description="Pyruvate carboxyltransferase" evidence="3">
    <location>
        <begin position="56"/>
        <end position="316"/>
    </location>
</feature>
<dbReference type="InterPro" id="IPR050073">
    <property type="entry name" value="2-IPM_HCS-like"/>
</dbReference>
<dbReference type="InterPro" id="IPR000891">
    <property type="entry name" value="PYR_CT"/>
</dbReference>
<evidence type="ECO:0000259" key="3">
    <source>
        <dbReference type="PROSITE" id="PS50991"/>
    </source>
</evidence>
<evidence type="ECO:0000256" key="1">
    <source>
        <dbReference type="ARBA" id="ARBA00023211"/>
    </source>
</evidence>
<feature type="compositionally biased region" description="Basic residues" evidence="2">
    <location>
        <begin position="1"/>
        <end position="11"/>
    </location>
</feature>
<dbReference type="PANTHER" id="PTHR10277">
    <property type="entry name" value="HOMOCITRATE SYNTHASE-RELATED"/>
    <property type="match status" value="1"/>
</dbReference>
<reference evidence="4 5" key="1">
    <citation type="submission" date="2017-04" db="EMBL/GenBank/DDBJ databases">
        <title>The complete genome sequence of Streptomyces albolongus YIM 101047, the producer of novel bafilomycins and novel odoriferous sesquiterpenoids.</title>
        <authorList>
            <person name="Yin M."/>
            <person name="Jiang Y."/>
        </authorList>
    </citation>
    <scope>NUCLEOTIDE SEQUENCE [LARGE SCALE GENOMIC DNA]</scope>
    <source>
        <strain evidence="4 5">YIM 101047</strain>
    </source>
</reference>
<dbReference type="EMBL" id="CP020563">
    <property type="protein sequence ID" value="ARF76318.1"/>
    <property type="molecule type" value="Genomic_DNA"/>
</dbReference>
<dbReference type="Proteomes" id="UP000192251">
    <property type="component" value="Chromosome"/>
</dbReference>
<evidence type="ECO:0000313" key="4">
    <source>
        <dbReference type="EMBL" id="ARF76318.1"/>
    </source>
</evidence>
<keyword evidence="5" id="KW-1185">Reference proteome</keyword>